<reference evidence="2 3" key="1">
    <citation type="submission" date="2017-04" db="EMBL/GenBank/DDBJ databases">
        <authorList>
            <person name="Afonso C.L."/>
            <person name="Miller P.J."/>
            <person name="Scott M.A."/>
            <person name="Spackman E."/>
            <person name="Goraichik I."/>
            <person name="Dimitrov K.M."/>
            <person name="Suarez D.L."/>
            <person name="Swayne D.E."/>
        </authorList>
    </citation>
    <scope>NUCLEOTIDE SEQUENCE [LARGE SCALE GENOMIC DNA]</scope>
    <source>
        <strain evidence="2 3">DSM 12555</strain>
    </source>
</reference>
<dbReference type="EMBL" id="FWXH01000003">
    <property type="protein sequence ID" value="SMC20732.1"/>
    <property type="molecule type" value="Genomic_DNA"/>
</dbReference>
<dbReference type="Proteomes" id="UP000192468">
    <property type="component" value="Unassembled WGS sequence"/>
</dbReference>
<sequence length="161" mass="17716">MKNKLSVKKICISGIVIAIYVVVMYFTQGFAFGQYQIRIATALYALGGIYPFLILPMGLSNLISNTLMGGLGPFDMFGGALVGIITTALVYLIRKLKLNDWFITLPVIFVPGLIVPIWLSYLTHTPYKILALSLCIGQIIPSIVGVLLVKQIKKSNYKDSL</sequence>
<dbReference type="InterPro" id="IPR010387">
    <property type="entry name" value="QueT"/>
</dbReference>
<organism evidence="2 3">
    <name type="scientific">Clostridium acidisoli DSM 12555</name>
    <dbReference type="NCBI Taxonomy" id="1121291"/>
    <lineage>
        <taxon>Bacteria</taxon>
        <taxon>Bacillati</taxon>
        <taxon>Bacillota</taxon>
        <taxon>Clostridia</taxon>
        <taxon>Eubacteriales</taxon>
        <taxon>Clostridiaceae</taxon>
        <taxon>Clostridium</taxon>
    </lineage>
</organism>
<dbReference type="Pfam" id="PF06177">
    <property type="entry name" value="QueT"/>
    <property type="match status" value="1"/>
</dbReference>
<name>A0A1W1X9V7_9CLOT</name>
<keyword evidence="1" id="KW-0812">Transmembrane</keyword>
<feature type="transmembrane region" description="Helical" evidence="1">
    <location>
        <begin position="6"/>
        <end position="27"/>
    </location>
</feature>
<keyword evidence="1" id="KW-1133">Transmembrane helix</keyword>
<evidence type="ECO:0000313" key="2">
    <source>
        <dbReference type="EMBL" id="SMC20732.1"/>
    </source>
</evidence>
<dbReference type="OrthoDB" id="1706970at2"/>
<keyword evidence="1" id="KW-0472">Membrane</keyword>
<feature type="transmembrane region" description="Helical" evidence="1">
    <location>
        <begin position="101"/>
        <end position="121"/>
    </location>
</feature>
<protein>
    <submittedName>
        <fullName evidence="2">Uncharacterized membrane protein</fullName>
    </submittedName>
</protein>
<dbReference type="PANTHER" id="PTHR40044:SF1">
    <property type="entry name" value="INTEGRAL MEMBRANE PROTEIN"/>
    <property type="match status" value="1"/>
</dbReference>
<dbReference type="STRING" id="1121291.SAMN02745134_01073"/>
<keyword evidence="3" id="KW-1185">Reference proteome</keyword>
<evidence type="ECO:0000313" key="3">
    <source>
        <dbReference type="Proteomes" id="UP000192468"/>
    </source>
</evidence>
<feature type="transmembrane region" description="Helical" evidence="1">
    <location>
        <begin position="76"/>
        <end position="94"/>
    </location>
</feature>
<dbReference type="AlphaFoldDB" id="A0A1W1X9V7"/>
<proteinExistence type="predicted"/>
<dbReference type="PANTHER" id="PTHR40044">
    <property type="entry name" value="INTEGRAL MEMBRANE PROTEIN-RELATED"/>
    <property type="match status" value="1"/>
</dbReference>
<evidence type="ECO:0000256" key="1">
    <source>
        <dbReference type="SAM" id="Phobius"/>
    </source>
</evidence>
<feature type="transmembrane region" description="Helical" evidence="1">
    <location>
        <begin position="127"/>
        <end position="149"/>
    </location>
</feature>
<dbReference type="Gene3D" id="1.10.1760.20">
    <property type="match status" value="1"/>
</dbReference>
<accession>A0A1W1X9V7</accession>
<feature type="transmembrane region" description="Helical" evidence="1">
    <location>
        <begin position="39"/>
        <end position="64"/>
    </location>
</feature>
<gene>
    <name evidence="2" type="ORF">SAMN02745134_01073</name>
</gene>
<dbReference type="RefSeq" id="WP_084114466.1">
    <property type="nucleotide sequence ID" value="NZ_FWXH01000003.1"/>
</dbReference>